<dbReference type="AlphaFoldDB" id="A0A7S3K1T9"/>
<comment type="similarity">
    <text evidence="5">Belongs to the mitochondrial carrier (TC 2.A.29) family.</text>
</comment>
<dbReference type="InterPro" id="IPR018108">
    <property type="entry name" value="MCP_transmembrane"/>
</dbReference>
<dbReference type="PANTHER" id="PTHR46982:SF1">
    <property type="entry name" value="CITRATE_OXOGLUTARATE CARRIER PROTEIN"/>
    <property type="match status" value="1"/>
</dbReference>
<keyword evidence="2 4" id="KW-0812">Transmembrane</keyword>
<dbReference type="InterPro" id="IPR023395">
    <property type="entry name" value="MCP_dom_sf"/>
</dbReference>
<dbReference type="PROSITE" id="PS50920">
    <property type="entry name" value="SOLCAR"/>
    <property type="match status" value="1"/>
</dbReference>
<dbReference type="GO" id="GO:0016020">
    <property type="term" value="C:membrane"/>
    <property type="evidence" value="ECO:0007669"/>
    <property type="project" value="UniProtKB-SubCell"/>
</dbReference>
<dbReference type="SUPFAM" id="SSF103506">
    <property type="entry name" value="Mitochondrial carrier"/>
    <property type="match status" value="1"/>
</dbReference>
<evidence type="ECO:0000256" key="2">
    <source>
        <dbReference type="ARBA" id="ARBA00022692"/>
    </source>
</evidence>
<dbReference type="EMBL" id="HBIJ01019953">
    <property type="protein sequence ID" value="CAE0372283.1"/>
    <property type="molecule type" value="Transcribed_RNA"/>
</dbReference>
<name>A0A7S3K1T9_9STRA</name>
<gene>
    <name evidence="6" type="ORF">ALAG00032_LOCUS13066</name>
</gene>
<evidence type="ECO:0000313" key="6">
    <source>
        <dbReference type="EMBL" id="CAE0372283.1"/>
    </source>
</evidence>
<reference evidence="6" key="1">
    <citation type="submission" date="2021-01" db="EMBL/GenBank/DDBJ databases">
        <authorList>
            <person name="Corre E."/>
            <person name="Pelletier E."/>
            <person name="Niang G."/>
            <person name="Scheremetjew M."/>
            <person name="Finn R."/>
            <person name="Kale V."/>
            <person name="Holt S."/>
            <person name="Cochrane G."/>
            <person name="Meng A."/>
            <person name="Brown T."/>
            <person name="Cohen L."/>
        </authorList>
    </citation>
    <scope>NUCLEOTIDE SEQUENCE</scope>
    <source>
        <strain evidence="6">CCMP1510</strain>
    </source>
</reference>
<evidence type="ECO:0008006" key="7">
    <source>
        <dbReference type="Google" id="ProtNLM"/>
    </source>
</evidence>
<dbReference type="PANTHER" id="PTHR46982">
    <property type="entry name" value="CITRATE/OXOGLUTARATE CARRIER PROTEIN"/>
    <property type="match status" value="1"/>
</dbReference>
<evidence type="ECO:0000256" key="3">
    <source>
        <dbReference type="ARBA" id="ARBA00023136"/>
    </source>
</evidence>
<dbReference type="GO" id="GO:0006843">
    <property type="term" value="P:mitochondrial citrate transmembrane transport"/>
    <property type="evidence" value="ECO:0007669"/>
    <property type="project" value="TreeGrafter"/>
</dbReference>
<evidence type="ECO:0000256" key="1">
    <source>
        <dbReference type="ARBA" id="ARBA00004141"/>
    </source>
</evidence>
<keyword evidence="5" id="KW-0813">Transport</keyword>
<proteinExistence type="inferred from homology"/>
<protein>
    <recommendedName>
        <fullName evidence="7">Mitochondrial carrier protein</fullName>
    </recommendedName>
</protein>
<dbReference type="InterPro" id="IPR053017">
    <property type="entry name" value="Mito_Cit/Oxoglu_Carrier"/>
</dbReference>
<dbReference type="Pfam" id="PF00153">
    <property type="entry name" value="Mito_carr"/>
    <property type="match status" value="2"/>
</dbReference>
<evidence type="ECO:0000256" key="5">
    <source>
        <dbReference type="RuleBase" id="RU000488"/>
    </source>
</evidence>
<dbReference type="GO" id="GO:0015742">
    <property type="term" value="P:alpha-ketoglutarate transport"/>
    <property type="evidence" value="ECO:0007669"/>
    <property type="project" value="TreeGrafter"/>
</dbReference>
<dbReference type="GO" id="GO:0005371">
    <property type="term" value="F:tricarboxylate secondary active transmembrane transporter activity"/>
    <property type="evidence" value="ECO:0007669"/>
    <property type="project" value="TreeGrafter"/>
</dbReference>
<keyword evidence="3 4" id="KW-0472">Membrane</keyword>
<accession>A0A7S3K1T9</accession>
<evidence type="ECO:0000256" key="4">
    <source>
        <dbReference type="PROSITE-ProRule" id="PRU00282"/>
    </source>
</evidence>
<dbReference type="Gene3D" id="1.50.40.10">
    <property type="entry name" value="Mitochondrial carrier domain"/>
    <property type="match status" value="2"/>
</dbReference>
<organism evidence="6">
    <name type="scientific">Aureoumbra lagunensis</name>
    <dbReference type="NCBI Taxonomy" id="44058"/>
    <lineage>
        <taxon>Eukaryota</taxon>
        <taxon>Sar</taxon>
        <taxon>Stramenopiles</taxon>
        <taxon>Ochrophyta</taxon>
        <taxon>Pelagophyceae</taxon>
        <taxon>Pelagomonadales</taxon>
        <taxon>Aureoumbra</taxon>
    </lineage>
</organism>
<dbReference type="GO" id="GO:0005739">
    <property type="term" value="C:mitochondrion"/>
    <property type="evidence" value="ECO:0007669"/>
    <property type="project" value="TreeGrafter"/>
</dbReference>
<feature type="repeat" description="Solcar" evidence="4">
    <location>
        <begin position="101"/>
        <end position="194"/>
    </location>
</feature>
<sequence>MGKEKRPLHFARTSGGQLMITSGVTLVFEAMMGHQLEFFKIVRQTTMKQYTEIMISIIEKRGIIGLWDGFLPWGALQAVSKGAVFGFSHNILSRLVHKIFPDSINDTIAGAGAGGIQGLVLSPTLLLKTRVMTDPSYVNAANSGSPLWESFKFGFRLVRNEGVGTLMKGAPTFAAKRVGDWGTRYAFTNLIELKVKRWTGRSQNQSLPYSQRIVCSSLGGLASAASTIPLDVLVANIQSASAAGKKVSLLDSFRNSFHSGGFRSVFGFATRGFRARALHVMLTTVVVKTGTQFFQDHFDPPLSS</sequence>
<comment type="subcellular location">
    <subcellularLocation>
        <location evidence="1">Membrane</location>
        <topology evidence="1">Multi-pass membrane protein</topology>
    </subcellularLocation>
</comment>